<evidence type="ECO:0000313" key="2">
    <source>
        <dbReference type="Proteomes" id="UP000050525"/>
    </source>
</evidence>
<dbReference type="EMBL" id="AKHW03002722">
    <property type="protein sequence ID" value="KYO37414.1"/>
    <property type="molecule type" value="Genomic_DNA"/>
</dbReference>
<accession>A0A151NKU0</accession>
<sequence>MYSTNLSLKHVVSPPSRMKRETLPEDLGLCYHARSYGLYSLGIGLSMEVISPLTLFKTSTGQSASLEVVLRKSCVNFPSKESSWEATGYKRKKSVECWRSIGKWPLDTM</sequence>
<dbReference type="Proteomes" id="UP000050525">
    <property type="component" value="Unassembled WGS sequence"/>
</dbReference>
<comment type="caution">
    <text evidence="1">The sequence shown here is derived from an EMBL/GenBank/DDBJ whole genome shotgun (WGS) entry which is preliminary data.</text>
</comment>
<gene>
    <name evidence="1" type="ORF">Y1Q_0017229</name>
</gene>
<protein>
    <submittedName>
        <fullName evidence="1">Uncharacterized protein</fullName>
    </submittedName>
</protein>
<proteinExistence type="predicted"/>
<evidence type="ECO:0000313" key="1">
    <source>
        <dbReference type="EMBL" id="KYO37414.1"/>
    </source>
</evidence>
<reference evidence="1 2" key="1">
    <citation type="journal article" date="2012" name="Genome Biol.">
        <title>Sequencing three crocodilian genomes to illuminate the evolution of archosaurs and amniotes.</title>
        <authorList>
            <person name="St John J.A."/>
            <person name="Braun E.L."/>
            <person name="Isberg S.R."/>
            <person name="Miles L.G."/>
            <person name="Chong A.Y."/>
            <person name="Gongora J."/>
            <person name="Dalzell P."/>
            <person name="Moran C."/>
            <person name="Bed'hom B."/>
            <person name="Abzhanov A."/>
            <person name="Burgess S.C."/>
            <person name="Cooksey A.M."/>
            <person name="Castoe T.A."/>
            <person name="Crawford N.G."/>
            <person name="Densmore L.D."/>
            <person name="Drew J.C."/>
            <person name="Edwards S.V."/>
            <person name="Faircloth B.C."/>
            <person name="Fujita M.K."/>
            <person name="Greenwold M.J."/>
            <person name="Hoffmann F.G."/>
            <person name="Howard J.M."/>
            <person name="Iguchi T."/>
            <person name="Janes D.E."/>
            <person name="Khan S.Y."/>
            <person name="Kohno S."/>
            <person name="de Koning A.J."/>
            <person name="Lance S.L."/>
            <person name="McCarthy F.M."/>
            <person name="McCormack J.E."/>
            <person name="Merchant M.E."/>
            <person name="Peterson D.G."/>
            <person name="Pollock D.D."/>
            <person name="Pourmand N."/>
            <person name="Raney B.J."/>
            <person name="Roessler K.A."/>
            <person name="Sanford J.R."/>
            <person name="Sawyer R.H."/>
            <person name="Schmidt C.J."/>
            <person name="Triplett E.W."/>
            <person name="Tuberville T.D."/>
            <person name="Venegas-Anaya M."/>
            <person name="Howard J.T."/>
            <person name="Jarvis E.D."/>
            <person name="Guillette L.J.Jr."/>
            <person name="Glenn T.C."/>
            <person name="Green R.E."/>
            <person name="Ray D.A."/>
        </authorList>
    </citation>
    <scope>NUCLEOTIDE SEQUENCE [LARGE SCALE GENOMIC DNA]</scope>
    <source>
        <strain evidence="1">KSC_2009_1</strain>
    </source>
</reference>
<dbReference type="AlphaFoldDB" id="A0A151NKU0"/>
<keyword evidence="2" id="KW-1185">Reference proteome</keyword>
<name>A0A151NKU0_ALLMI</name>
<organism evidence="1 2">
    <name type="scientific">Alligator mississippiensis</name>
    <name type="common">American alligator</name>
    <dbReference type="NCBI Taxonomy" id="8496"/>
    <lineage>
        <taxon>Eukaryota</taxon>
        <taxon>Metazoa</taxon>
        <taxon>Chordata</taxon>
        <taxon>Craniata</taxon>
        <taxon>Vertebrata</taxon>
        <taxon>Euteleostomi</taxon>
        <taxon>Archelosauria</taxon>
        <taxon>Archosauria</taxon>
        <taxon>Crocodylia</taxon>
        <taxon>Alligatoridae</taxon>
        <taxon>Alligatorinae</taxon>
        <taxon>Alligator</taxon>
    </lineage>
</organism>